<proteinExistence type="predicted"/>
<keyword evidence="5" id="KW-1185">Reference proteome</keyword>
<dbReference type="EMBL" id="JAAMPC010000006">
    <property type="protein sequence ID" value="KAG2309561.1"/>
    <property type="molecule type" value="Genomic_DNA"/>
</dbReference>
<dbReference type="AlphaFoldDB" id="A0A8X7R9I7"/>
<evidence type="ECO:0000313" key="1">
    <source>
        <dbReference type="EMBL" id="KAG2285048.1"/>
    </source>
</evidence>
<evidence type="ECO:0000313" key="4">
    <source>
        <dbReference type="EMBL" id="KAG2309561.1"/>
    </source>
</evidence>
<evidence type="ECO:0000313" key="5">
    <source>
        <dbReference type="Proteomes" id="UP000886595"/>
    </source>
</evidence>
<evidence type="ECO:0008006" key="6">
    <source>
        <dbReference type="Google" id="ProtNLM"/>
    </source>
</evidence>
<comment type="caution">
    <text evidence="2">The sequence shown here is derived from an EMBL/GenBank/DDBJ whole genome shotgun (WGS) entry which is preliminary data.</text>
</comment>
<evidence type="ECO:0000313" key="2">
    <source>
        <dbReference type="EMBL" id="KAG2285049.1"/>
    </source>
</evidence>
<dbReference type="EMBL" id="JAAMPC010000006">
    <property type="protein sequence ID" value="KAG2309560.1"/>
    <property type="molecule type" value="Genomic_DNA"/>
</dbReference>
<dbReference type="Proteomes" id="UP000886595">
    <property type="component" value="Unassembled WGS sequence"/>
</dbReference>
<dbReference type="OrthoDB" id="692435at2759"/>
<sequence length="67" mass="7616">MNAEEEVWSKTYSITLPETMCCMPVSVSKQGNLVFSNNEKSRLFKYYPGTGEIRCLSLDLCVISPYL</sequence>
<name>A0A8X7R9I7_BRACI</name>
<dbReference type="EMBL" id="JAAMPC010000010">
    <property type="protein sequence ID" value="KAG2285048.1"/>
    <property type="molecule type" value="Genomic_DNA"/>
</dbReference>
<gene>
    <name evidence="3" type="ORF">Bca52824_029308</name>
    <name evidence="4" type="ORF">Bca52824_029309</name>
    <name evidence="1" type="ORF">Bca52824_044652</name>
    <name evidence="2" type="ORF">Bca52824_044653</name>
</gene>
<organism evidence="2 5">
    <name type="scientific">Brassica carinata</name>
    <name type="common">Ethiopian mustard</name>
    <name type="synonym">Abyssinian cabbage</name>
    <dbReference type="NCBI Taxonomy" id="52824"/>
    <lineage>
        <taxon>Eukaryota</taxon>
        <taxon>Viridiplantae</taxon>
        <taxon>Streptophyta</taxon>
        <taxon>Embryophyta</taxon>
        <taxon>Tracheophyta</taxon>
        <taxon>Spermatophyta</taxon>
        <taxon>Magnoliopsida</taxon>
        <taxon>eudicotyledons</taxon>
        <taxon>Gunneridae</taxon>
        <taxon>Pentapetalae</taxon>
        <taxon>rosids</taxon>
        <taxon>malvids</taxon>
        <taxon>Brassicales</taxon>
        <taxon>Brassicaceae</taxon>
        <taxon>Brassiceae</taxon>
        <taxon>Brassica</taxon>
    </lineage>
</organism>
<evidence type="ECO:0000313" key="3">
    <source>
        <dbReference type="EMBL" id="KAG2309560.1"/>
    </source>
</evidence>
<protein>
    <recommendedName>
        <fullName evidence="6">F-box associated domain-containing protein</fullName>
    </recommendedName>
</protein>
<reference evidence="2 5" key="1">
    <citation type="submission" date="2020-02" db="EMBL/GenBank/DDBJ databases">
        <authorList>
            <person name="Ma Q."/>
            <person name="Huang Y."/>
            <person name="Song X."/>
            <person name="Pei D."/>
        </authorList>
    </citation>
    <scope>NUCLEOTIDE SEQUENCE [LARGE SCALE GENOMIC DNA]</scope>
    <source>
        <strain evidence="2">Sxm20200214</strain>
        <tissue evidence="2">Leaf</tissue>
    </source>
</reference>
<accession>A0A8X7R9I7</accession>
<dbReference type="EMBL" id="JAAMPC010000010">
    <property type="protein sequence ID" value="KAG2285049.1"/>
    <property type="molecule type" value="Genomic_DNA"/>
</dbReference>